<organism evidence="2 3">
    <name type="scientific">Microcystis aeruginosa PCC 9717</name>
    <dbReference type="NCBI Taxonomy" id="1160286"/>
    <lineage>
        <taxon>Bacteria</taxon>
        <taxon>Bacillati</taxon>
        <taxon>Cyanobacteriota</taxon>
        <taxon>Cyanophyceae</taxon>
        <taxon>Oscillatoriophycideae</taxon>
        <taxon>Chroococcales</taxon>
        <taxon>Microcystaceae</taxon>
        <taxon>Microcystis</taxon>
    </lineage>
</organism>
<comment type="caution">
    <text evidence="2">The sequence shown here is derived from an EMBL/GenBank/DDBJ whole genome shotgun (WGS) entry which is preliminary data.</text>
</comment>
<reference evidence="2 3" key="1">
    <citation type="submission" date="2012-04" db="EMBL/GenBank/DDBJ databases">
        <authorList>
            <person name="Genoscope - CEA"/>
        </authorList>
    </citation>
    <scope>NUCLEOTIDE SEQUENCE [LARGE SCALE GENOMIC DNA]</scope>
    <source>
        <strain evidence="2 3">9717</strain>
    </source>
</reference>
<dbReference type="EMBL" id="CAII01000853">
    <property type="protein sequence ID" value="CCI00476.1"/>
    <property type="molecule type" value="Genomic_DNA"/>
</dbReference>
<evidence type="ECO:0000313" key="3">
    <source>
        <dbReference type="Proteomes" id="UP000003172"/>
    </source>
</evidence>
<evidence type="ECO:0000313" key="2">
    <source>
        <dbReference type="EMBL" id="CCI00476.1"/>
    </source>
</evidence>
<dbReference type="Proteomes" id="UP000003172">
    <property type="component" value="Unassembled WGS sequence"/>
</dbReference>
<protein>
    <submittedName>
        <fullName evidence="2">Uncharacterized protein</fullName>
    </submittedName>
</protein>
<accession>I4FXR5</accession>
<proteinExistence type="predicted"/>
<name>I4FXR5_MICAE</name>
<dbReference type="HOGENOM" id="CLU_3154879_0_0_3"/>
<dbReference type="AlphaFoldDB" id="I4FXR5"/>
<gene>
    <name evidence="2" type="ORF">MICAB_8670001</name>
</gene>
<evidence type="ECO:0000256" key="1">
    <source>
        <dbReference type="SAM" id="MobiDB-lite"/>
    </source>
</evidence>
<sequence>MSKKNTAANPPEKEVRQQGQNKPEITELSFEAMETLSGGGKCWVCSKA</sequence>
<feature type="region of interest" description="Disordered" evidence="1">
    <location>
        <begin position="1"/>
        <end position="23"/>
    </location>
</feature>
<dbReference type="RefSeq" id="WP_002764392.1">
    <property type="nucleotide sequence ID" value="NZ_HE972896.1"/>
</dbReference>